<dbReference type="EMBL" id="GIBP01005148">
    <property type="protein sequence ID" value="NDV34117.1"/>
    <property type="molecule type" value="Transcribed_RNA"/>
</dbReference>
<dbReference type="InterPro" id="IPR051931">
    <property type="entry name" value="PAK3-like"/>
</dbReference>
<evidence type="ECO:0000259" key="4">
    <source>
        <dbReference type="PROSITE" id="PS50011"/>
    </source>
</evidence>
<dbReference type="PROSITE" id="PS50011">
    <property type="entry name" value="PROTEIN_KINASE_DOM"/>
    <property type="match status" value="1"/>
</dbReference>
<feature type="domain" description="Protein kinase" evidence="4">
    <location>
        <begin position="1"/>
        <end position="224"/>
    </location>
</feature>
<dbReference type="GO" id="GO:0005524">
    <property type="term" value="F:ATP binding"/>
    <property type="evidence" value="ECO:0007669"/>
    <property type="project" value="UniProtKB-KW"/>
</dbReference>
<accession>A0A6B2LBD3</accession>
<dbReference type="InterPro" id="IPR000719">
    <property type="entry name" value="Prot_kinase_dom"/>
</dbReference>
<comment type="similarity">
    <text evidence="1">Belongs to the protein kinase superfamily. STE Ser/Thr protein kinase family. STE20 subfamily.</text>
</comment>
<dbReference type="PANTHER" id="PTHR45832:SF22">
    <property type="entry name" value="SERINE_THREONINE-PROTEIN KINASE SAMKA-RELATED"/>
    <property type="match status" value="1"/>
</dbReference>
<dbReference type="PIRSF" id="PIRSF000654">
    <property type="entry name" value="Integrin-linked_kinase"/>
    <property type="match status" value="1"/>
</dbReference>
<evidence type="ECO:0000256" key="2">
    <source>
        <dbReference type="ARBA" id="ARBA00022741"/>
    </source>
</evidence>
<organism evidence="5">
    <name type="scientific">Arcella intermedia</name>
    <dbReference type="NCBI Taxonomy" id="1963864"/>
    <lineage>
        <taxon>Eukaryota</taxon>
        <taxon>Amoebozoa</taxon>
        <taxon>Tubulinea</taxon>
        <taxon>Elardia</taxon>
        <taxon>Arcellinida</taxon>
        <taxon>Sphaerothecina</taxon>
        <taxon>Arcellidae</taxon>
        <taxon>Arcella</taxon>
    </lineage>
</organism>
<evidence type="ECO:0000256" key="1">
    <source>
        <dbReference type="ARBA" id="ARBA00008874"/>
    </source>
</evidence>
<name>A0A6B2LBD3_9EUKA</name>
<dbReference type="Gene3D" id="1.10.510.10">
    <property type="entry name" value="Transferase(Phosphotransferase) domain 1"/>
    <property type="match status" value="1"/>
</dbReference>
<dbReference type="AlphaFoldDB" id="A0A6B2LBD3"/>
<sequence>MKRKLSEDTNHIVREIQTMRDCKHKYIVNFEECYNFEGTITVVMEYCDGGTLKDLCNEVLLDETEVAHFCTQILLGLQYFHVKTKKVHRDIKAENILLNLNGDVRIADLGLIEQLEENGLKRISMVGTSYWMSPEMINIKPYDYKIDIWSLGCVCFELCCGSPPYHQLGSLAAMYNTATNGAPHLADTPEHKFSDEISDFLDNCFQTNPELRPNSTELLKHPFLSQRNNINMKSLQSKLELVFIGSSLRMNGLI</sequence>
<reference evidence="5" key="1">
    <citation type="journal article" date="2020" name="J. Eukaryot. Microbiol.">
        <title>De novo Sequencing, Assembly and Annotation of the Transcriptome for the Free-Living Testate Amoeba Arcella intermedia.</title>
        <authorList>
            <person name="Ribeiro G.M."/>
            <person name="Porfirio-Sousa A.L."/>
            <person name="Maurer-Alcala X.X."/>
            <person name="Katz L.A."/>
            <person name="Lahr D.J.G."/>
        </authorList>
    </citation>
    <scope>NUCLEOTIDE SEQUENCE</scope>
</reference>
<dbReference type="SMART" id="SM00220">
    <property type="entry name" value="S_TKc"/>
    <property type="match status" value="1"/>
</dbReference>
<dbReference type="GO" id="GO:0004672">
    <property type="term" value="F:protein kinase activity"/>
    <property type="evidence" value="ECO:0007669"/>
    <property type="project" value="InterPro"/>
</dbReference>
<keyword evidence="3" id="KW-0067">ATP-binding</keyword>
<keyword evidence="2" id="KW-0547">Nucleotide-binding</keyword>
<proteinExistence type="inferred from homology"/>
<protein>
    <recommendedName>
        <fullName evidence="4">Protein kinase domain-containing protein</fullName>
    </recommendedName>
</protein>
<dbReference type="InterPro" id="IPR011009">
    <property type="entry name" value="Kinase-like_dom_sf"/>
</dbReference>
<evidence type="ECO:0000256" key="3">
    <source>
        <dbReference type="ARBA" id="ARBA00022840"/>
    </source>
</evidence>
<dbReference type="SUPFAM" id="SSF56112">
    <property type="entry name" value="Protein kinase-like (PK-like)"/>
    <property type="match status" value="1"/>
</dbReference>
<dbReference type="PANTHER" id="PTHR45832">
    <property type="entry name" value="SERINE/THREONINE-PROTEIN KINASE SAMKA-RELATED-RELATED"/>
    <property type="match status" value="1"/>
</dbReference>
<evidence type="ECO:0000313" key="5">
    <source>
        <dbReference type="EMBL" id="NDV34117.1"/>
    </source>
</evidence>
<dbReference type="Pfam" id="PF00069">
    <property type="entry name" value="Pkinase"/>
    <property type="match status" value="1"/>
</dbReference>